<sequence>MECLRPCRTAGNALNRCEINTWERYHLFVGHNSLAFVKVKNIIAPPRPPTKLERAFDNRGREGMREDTMAGIWNRRRAAFVTSCAIMALSAPAFAQDTEEDSEESRLGGTIVVTAERRATDLQETPLSIVAMTGEMIEAKGIEDLQDLARYTPNLSITPTRGGGNNSSNFVIRGIGGGGGATGERGVGLYIDGVFMPRTAGAVLRVMDVERVEVLRGPQGTLFGRNSTGGAIRVFSQQPTNEFEGYAKLTLGNNGRHDLIGMLNFPLTDTLSVRMQGAYLNQEGYVTRGTEDLGASSDTIGRFQAKWEPSDAFTATLGMFYNESRANGTPYVMTEFDMRPGIEGVIQGNYADWINDAFKKAGQAPLAAYNDPRIVTGDPYTASSLCFIDDFNPDYDAACNQFSNDDFFQADLNMSYDLSDTLTLSSVTGYSHLKHTGLTDFQVLGTESRTDNVSSEVLYQEVQLNAELFDGMFDLVTGGSYFWEDSFSPGENLTRRGTSTFTPQSPGPASNPNGDAGLFRTAVSDIGQVSKSYGLFASGTLHFGDLVNLTGGVRRAWDSKSYEQERFPGGNPGTPDFTPVPGTASTHVSSSANFSAWDWRGTVDITPADGIMAYATVSKAYKAGSFSYSITSYNAANATRPNNPIDYSGAAQSLLINPIPNEKVINYEAGLRLELFDGVLRLNPTIFRMDFTNRQAAVQVTCGTGALANIPAGGAQCPVGFLIQVQNQGDVKLEGVELDAQIQMSDNFLIDGSFAAFKPTLINAPAGTVNLFPDAPSPTFNVGATYIADTPDGELTLNASYAYLGKMETHPSLGTDSSYTLPSYGLLNARIQYALNDYPVTFTLAGTNLANKAYATYGQRFGGGFWDSGAGTGLAAPLRSALAVVRGRPREVSLTFRYDF</sequence>
<dbReference type="PROSITE" id="PS52016">
    <property type="entry name" value="TONB_DEPENDENT_REC_3"/>
    <property type="match status" value="1"/>
</dbReference>
<dbReference type="PROSITE" id="PS01156">
    <property type="entry name" value="TONB_DEPENDENT_REC_2"/>
    <property type="match status" value="1"/>
</dbReference>
<evidence type="ECO:0000256" key="2">
    <source>
        <dbReference type="ARBA" id="ARBA00022448"/>
    </source>
</evidence>
<dbReference type="Gene3D" id="2.170.130.10">
    <property type="entry name" value="TonB-dependent receptor, plug domain"/>
    <property type="match status" value="1"/>
</dbReference>
<evidence type="ECO:0000256" key="8">
    <source>
        <dbReference type="ARBA" id="ARBA00023065"/>
    </source>
</evidence>
<reference evidence="18 19" key="1">
    <citation type="submission" date="2019-12" db="EMBL/GenBank/DDBJ databases">
        <title>Genomic-based taxomic classification of the family Erythrobacteraceae.</title>
        <authorList>
            <person name="Xu L."/>
        </authorList>
    </citation>
    <scope>NUCLEOTIDE SEQUENCE [LARGE SCALE GENOMIC DNA]</scope>
    <source>
        <strain evidence="18 19">M0322</strain>
    </source>
</reference>
<feature type="short sequence motif" description="TonB C-terminal box" evidence="13">
    <location>
        <begin position="883"/>
        <end position="900"/>
    </location>
</feature>
<organism evidence="18 19">
    <name type="scientific">Alteraurantiacibacter buctensis</name>
    <dbReference type="NCBI Taxonomy" id="1503981"/>
    <lineage>
        <taxon>Bacteria</taxon>
        <taxon>Pseudomonadati</taxon>
        <taxon>Pseudomonadota</taxon>
        <taxon>Alphaproteobacteria</taxon>
        <taxon>Sphingomonadales</taxon>
        <taxon>Erythrobacteraceae</taxon>
        <taxon>Alteraurantiacibacter</taxon>
    </lineage>
</organism>
<dbReference type="PANTHER" id="PTHR32552">
    <property type="entry name" value="FERRICHROME IRON RECEPTOR-RELATED"/>
    <property type="match status" value="1"/>
</dbReference>
<comment type="similarity">
    <text evidence="12 14">Belongs to the TonB-dependent receptor family.</text>
</comment>
<name>A0A844Z3W9_9SPHN</name>
<dbReference type="InterPro" id="IPR012910">
    <property type="entry name" value="Plug_dom"/>
</dbReference>
<evidence type="ECO:0000256" key="12">
    <source>
        <dbReference type="PROSITE-ProRule" id="PRU01360"/>
    </source>
</evidence>
<evidence type="ECO:0000256" key="3">
    <source>
        <dbReference type="ARBA" id="ARBA00022452"/>
    </source>
</evidence>
<dbReference type="PANTHER" id="PTHR32552:SF81">
    <property type="entry name" value="TONB-DEPENDENT OUTER MEMBRANE RECEPTOR"/>
    <property type="match status" value="1"/>
</dbReference>
<keyword evidence="4" id="KW-0410">Iron transport</keyword>
<keyword evidence="3 12" id="KW-1134">Transmembrane beta strand</keyword>
<accession>A0A844Z3W9</accession>
<comment type="caution">
    <text evidence="18">The sequence shown here is derived from an EMBL/GenBank/DDBJ whole genome shotgun (WGS) entry which is preliminary data.</text>
</comment>
<dbReference type="Pfam" id="PF07715">
    <property type="entry name" value="Plug"/>
    <property type="match status" value="1"/>
</dbReference>
<dbReference type="InterPro" id="IPR000531">
    <property type="entry name" value="Beta-barrel_TonB"/>
</dbReference>
<evidence type="ECO:0000256" key="9">
    <source>
        <dbReference type="ARBA" id="ARBA00023077"/>
    </source>
</evidence>
<dbReference type="AlphaFoldDB" id="A0A844Z3W9"/>
<proteinExistence type="inferred from homology"/>
<dbReference type="InterPro" id="IPR036942">
    <property type="entry name" value="Beta-barrel_TonB_sf"/>
</dbReference>
<dbReference type="EMBL" id="WTYV01000005">
    <property type="protein sequence ID" value="MXO72543.1"/>
    <property type="molecule type" value="Genomic_DNA"/>
</dbReference>
<evidence type="ECO:0000256" key="14">
    <source>
        <dbReference type="RuleBase" id="RU003357"/>
    </source>
</evidence>
<feature type="domain" description="TonB-dependent receptor-like beta-barrel" evidence="16">
    <location>
        <begin position="390"/>
        <end position="849"/>
    </location>
</feature>
<keyword evidence="19" id="KW-1185">Reference proteome</keyword>
<gene>
    <name evidence="18" type="ORF">GRI99_12995</name>
</gene>
<evidence type="ECO:0000256" key="10">
    <source>
        <dbReference type="ARBA" id="ARBA00023136"/>
    </source>
</evidence>
<keyword evidence="7" id="KW-0408">Iron</keyword>
<dbReference type="InterPro" id="IPR037066">
    <property type="entry name" value="Plug_dom_sf"/>
</dbReference>
<dbReference type="InterPro" id="IPR010917">
    <property type="entry name" value="TonB_rcpt_CS"/>
</dbReference>
<dbReference type="Proteomes" id="UP000466966">
    <property type="component" value="Unassembled WGS sequence"/>
</dbReference>
<keyword evidence="11 12" id="KW-0998">Cell outer membrane</keyword>
<keyword evidence="9 14" id="KW-0798">TonB box</keyword>
<evidence type="ECO:0000256" key="15">
    <source>
        <dbReference type="SAM" id="MobiDB-lite"/>
    </source>
</evidence>
<keyword evidence="10 12" id="KW-0472">Membrane</keyword>
<evidence type="ECO:0000313" key="18">
    <source>
        <dbReference type="EMBL" id="MXO72543.1"/>
    </source>
</evidence>
<evidence type="ECO:0000256" key="4">
    <source>
        <dbReference type="ARBA" id="ARBA00022496"/>
    </source>
</evidence>
<protein>
    <submittedName>
        <fullName evidence="18">TonB-dependent receptor</fullName>
    </submittedName>
</protein>
<evidence type="ECO:0000256" key="7">
    <source>
        <dbReference type="ARBA" id="ARBA00023004"/>
    </source>
</evidence>
<evidence type="ECO:0000256" key="11">
    <source>
        <dbReference type="ARBA" id="ARBA00023237"/>
    </source>
</evidence>
<evidence type="ECO:0000313" key="19">
    <source>
        <dbReference type="Proteomes" id="UP000466966"/>
    </source>
</evidence>
<keyword evidence="6" id="KW-0732">Signal</keyword>
<dbReference type="GO" id="GO:0006826">
    <property type="term" value="P:iron ion transport"/>
    <property type="evidence" value="ECO:0007669"/>
    <property type="project" value="UniProtKB-KW"/>
</dbReference>
<feature type="region of interest" description="Disordered" evidence="15">
    <location>
        <begin position="493"/>
        <end position="516"/>
    </location>
</feature>
<evidence type="ECO:0000259" key="16">
    <source>
        <dbReference type="Pfam" id="PF00593"/>
    </source>
</evidence>
<evidence type="ECO:0000256" key="1">
    <source>
        <dbReference type="ARBA" id="ARBA00004571"/>
    </source>
</evidence>
<comment type="subcellular location">
    <subcellularLocation>
        <location evidence="1 12">Cell outer membrane</location>
        <topology evidence="1 12">Multi-pass membrane protein</topology>
    </subcellularLocation>
</comment>
<dbReference type="SUPFAM" id="SSF56935">
    <property type="entry name" value="Porins"/>
    <property type="match status" value="1"/>
</dbReference>
<dbReference type="Gene3D" id="2.40.170.20">
    <property type="entry name" value="TonB-dependent receptor, beta-barrel domain"/>
    <property type="match status" value="1"/>
</dbReference>
<feature type="compositionally biased region" description="Polar residues" evidence="15">
    <location>
        <begin position="493"/>
        <end position="513"/>
    </location>
</feature>
<keyword evidence="8" id="KW-0406">Ion transport</keyword>
<evidence type="ECO:0000256" key="6">
    <source>
        <dbReference type="ARBA" id="ARBA00022729"/>
    </source>
</evidence>
<feature type="domain" description="TonB-dependent receptor plug" evidence="17">
    <location>
        <begin position="122"/>
        <end position="231"/>
    </location>
</feature>
<keyword evidence="2 12" id="KW-0813">Transport</keyword>
<evidence type="ECO:0000259" key="17">
    <source>
        <dbReference type="Pfam" id="PF07715"/>
    </source>
</evidence>
<dbReference type="InterPro" id="IPR039426">
    <property type="entry name" value="TonB-dep_rcpt-like"/>
</dbReference>
<keyword evidence="5 12" id="KW-0812">Transmembrane</keyword>
<keyword evidence="18" id="KW-0675">Receptor</keyword>
<dbReference type="GO" id="GO:0009279">
    <property type="term" value="C:cell outer membrane"/>
    <property type="evidence" value="ECO:0007669"/>
    <property type="project" value="UniProtKB-SubCell"/>
</dbReference>
<evidence type="ECO:0000256" key="13">
    <source>
        <dbReference type="PROSITE-ProRule" id="PRU10144"/>
    </source>
</evidence>
<dbReference type="Pfam" id="PF00593">
    <property type="entry name" value="TonB_dep_Rec_b-barrel"/>
    <property type="match status" value="1"/>
</dbReference>
<evidence type="ECO:0000256" key="5">
    <source>
        <dbReference type="ARBA" id="ARBA00022692"/>
    </source>
</evidence>